<gene>
    <name evidence="3" type="primary">fumC</name>
    <name evidence="6" type="ordered locus">Dfer_2816</name>
</gene>
<dbReference type="InterPro" id="IPR022761">
    <property type="entry name" value="Fumarate_lyase_N"/>
</dbReference>
<dbReference type="GO" id="GO:0006106">
    <property type="term" value="P:fumarate metabolic process"/>
    <property type="evidence" value="ECO:0007669"/>
    <property type="project" value="InterPro"/>
</dbReference>
<comment type="function">
    <text evidence="3">Involved in the TCA cycle. Catalyzes the stereospecific interconversion of fumarate to L-malate.</text>
</comment>
<organism evidence="6 7">
    <name type="scientific">Dyadobacter fermentans (strain ATCC 700827 / DSM 18053 / CIP 107007 / KCTC 52180 / NS114)</name>
    <dbReference type="NCBI Taxonomy" id="471854"/>
    <lineage>
        <taxon>Bacteria</taxon>
        <taxon>Pseudomonadati</taxon>
        <taxon>Bacteroidota</taxon>
        <taxon>Cytophagia</taxon>
        <taxon>Cytophagales</taxon>
        <taxon>Spirosomataceae</taxon>
        <taxon>Dyadobacter</taxon>
    </lineage>
</organism>
<proteinExistence type="inferred from homology"/>
<feature type="binding site" evidence="3">
    <location>
        <begin position="141"/>
        <end position="143"/>
    </location>
    <ligand>
        <name>substrate</name>
    </ligand>
</feature>
<evidence type="ECO:0000256" key="1">
    <source>
        <dbReference type="ARBA" id="ARBA00009084"/>
    </source>
</evidence>
<dbReference type="FunFam" id="1.10.275.10:FF:000001">
    <property type="entry name" value="Fumarate hydratase, mitochondrial"/>
    <property type="match status" value="1"/>
</dbReference>
<name>C6W4D0_DYAFD</name>
<dbReference type="PANTHER" id="PTHR11444">
    <property type="entry name" value="ASPARTATEAMMONIA/ARGININOSUCCINATE/ADENYLOSUCCINATE LYASE"/>
    <property type="match status" value="1"/>
</dbReference>
<comment type="catalytic activity">
    <reaction evidence="3">
        <text>(S)-malate = fumarate + H2O</text>
        <dbReference type="Rhea" id="RHEA:12460"/>
        <dbReference type="ChEBI" id="CHEBI:15377"/>
        <dbReference type="ChEBI" id="CHEBI:15589"/>
        <dbReference type="ChEBI" id="CHEBI:29806"/>
        <dbReference type="EC" id="4.2.1.2"/>
    </reaction>
</comment>
<reference evidence="6 7" key="1">
    <citation type="journal article" date="2009" name="Stand. Genomic Sci.">
        <title>Complete genome sequence of Dyadobacter fermentans type strain (NS114).</title>
        <authorList>
            <person name="Lang E."/>
            <person name="Lapidus A."/>
            <person name="Chertkov O."/>
            <person name="Brettin T."/>
            <person name="Detter J.C."/>
            <person name="Han C."/>
            <person name="Copeland A."/>
            <person name="Glavina Del Rio T."/>
            <person name="Nolan M."/>
            <person name="Chen F."/>
            <person name="Lucas S."/>
            <person name="Tice H."/>
            <person name="Cheng J.F."/>
            <person name="Land M."/>
            <person name="Hauser L."/>
            <person name="Chang Y.J."/>
            <person name="Jeffries C.D."/>
            <person name="Kopitz M."/>
            <person name="Bruce D."/>
            <person name="Goodwin L."/>
            <person name="Pitluck S."/>
            <person name="Ovchinnikova G."/>
            <person name="Pati A."/>
            <person name="Ivanova N."/>
            <person name="Mavrommatis K."/>
            <person name="Chen A."/>
            <person name="Palaniappan K."/>
            <person name="Chain P."/>
            <person name="Bristow J."/>
            <person name="Eisen J.A."/>
            <person name="Markowitz V."/>
            <person name="Hugenholtz P."/>
            <person name="Goker M."/>
            <person name="Rohde M."/>
            <person name="Kyrpides N.C."/>
            <person name="Klenk H.P."/>
        </authorList>
    </citation>
    <scope>NUCLEOTIDE SEQUENCE [LARGE SCALE GENOMIC DNA]</scope>
    <source>
        <strain evidence="7">ATCC 700827 / DSM 18053 / CIP 107007 / KCTC 52180 / NS114</strain>
    </source>
</reference>
<dbReference type="UniPathway" id="UPA00223">
    <property type="reaction ID" value="UER01007"/>
</dbReference>
<comment type="miscellaneous">
    <text evidence="3">There are 2 substrate-binding sites: the catalytic A site, and the non-catalytic B site that may play a role in the transfer of substrate or product between the active site and the solvent. Alternatively, the B site may bind allosteric effectors.</text>
</comment>
<feature type="site" description="Important for catalytic activity" evidence="3">
    <location>
        <position position="333"/>
    </location>
</feature>
<dbReference type="InterPro" id="IPR020557">
    <property type="entry name" value="Fumarate_lyase_CS"/>
</dbReference>
<evidence type="ECO:0000256" key="2">
    <source>
        <dbReference type="ARBA" id="ARBA00023239"/>
    </source>
</evidence>
<evidence type="ECO:0000313" key="6">
    <source>
        <dbReference type="EMBL" id="ACT94031.1"/>
    </source>
</evidence>
<evidence type="ECO:0000259" key="4">
    <source>
        <dbReference type="Pfam" id="PF00206"/>
    </source>
</evidence>
<feature type="active site" description="Proton donor/acceptor" evidence="3">
    <location>
        <position position="190"/>
    </location>
</feature>
<dbReference type="Gene3D" id="1.20.200.10">
    <property type="entry name" value="Fumarase/aspartase (Central domain)"/>
    <property type="match status" value="1"/>
</dbReference>
<dbReference type="OrthoDB" id="9802809at2"/>
<dbReference type="InterPro" id="IPR024083">
    <property type="entry name" value="Fumarase/histidase_N"/>
</dbReference>
<accession>C6W4D0</accession>
<dbReference type="AlphaFoldDB" id="C6W4D0"/>
<dbReference type="PANTHER" id="PTHR11444:SF1">
    <property type="entry name" value="FUMARATE HYDRATASE, MITOCHONDRIAL"/>
    <property type="match status" value="1"/>
</dbReference>
<keyword evidence="3" id="KW-0816">Tricarboxylic acid cycle</keyword>
<feature type="binding site" evidence="3">
    <location>
        <position position="321"/>
    </location>
    <ligand>
        <name>substrate</name>
    </ligand>
</feature>
<keyword evidence="2 3" id="KW-0456">Lyase</keyword>
<feature type="domain" description="Fumarase C C-terminal" evidence="5">
    <location>
        <begin position="410"/>
        <end position="462"/>
    </location>
</feature>
<dbReference type="NCBIfam" id="NF008909">
    <property type="entry name" value="PRK12273.1"/>
    <property type="match status" value="1"/>
</dbReference>
<comment type="subcellular location">
    <subcellularLocation>
        <location evidence="3">Cytoplasm</location>
    </subcellularLocation>
</comment>
<evidence type="ECO:0000259" key="5">
    <source>
        <dbReference type="Pfam" id="PF10415"/>
    </source>
</evidence>
<sequence length="467" mass="50577">MEYRIEKDTMGEVQVPAHVYWGAQTQRSIQNFPIAQDINKMPKEIIKAFAYLKKAAAITNFEAGILPQEKSDLIGKVCDEILTDQLDDQFPLVVWQTGSGTQSNMNCNEVIAYRGHVLQGGDLADKTKFLHPNDDVNKSQSSNDTYPTAMHIAAYKILVDVTIPSITKLRDTLKAKAEAFKNVVKIGRTHFMDATPLTLGQEFSGYVSQLDHGLRAIHNSLAHLSELALGGTAVGTGINTPAGYSENVARHIALLTGLPFVTAENKFEALAAHDAIVEAHGALKTVAVSLMKIGNDIRMLSSGPRSGIGEIHIPDNEPGSSIMPGKVNPTQCEAMTMVAAQVMGNDVAISIGGSNGHFELNVFKPLMAYNFLHSARLIGDVCVSFNDNCAVGIEPLHENIKKHVNNSLMLVTALNTKIGYYKAAEIAQTAHKNGSTLKETAVALGYLTPEEFDAWVKPEGMVGEIKI</sequence>
<feature type="binding site" evidence="3">
    <location>
        <begin position="99"/>
        <end position="101"/>
    </location>
    <ligand>
        <name>substrate</name>
    </ligand>
</feature>
<dbReference type="GO" id="GO:0005737">
    <property type="term" value="C:cytoplasm"/>
    <property type="evidence" value="ECO:0007669"/>
    <property type="project" value="UniProtKB-SubCell"/>
</dbReference>
<dbReference type="EC" id="4.2.1.2" evidence="3"/>
<dbReference type="GO" id="GO:0006099">
    <property type="term" value="P:tricarboxylic acid cycle"/>
    <property type="evidence" value="ECO:0007669"/>
    <property type="project" value="UniProtKB-UniRule"/>
</dbReference>
<dbReference type="HAMAP" id="MF_00743">
    <property type="entry name" value="FumaraseC"/>
    <property type="match status" value="1"/>
</dbReference>
<keyword evidence="3" id="KW-0963">Cytoplasm</keyword>
<feature type="binding site" evidence="3">
    <location>
        <position position="189"/>
    </location>
    <ligand>
        <name>substrate</name>
    </ligand>
</feature>
<dbReference type="Pfam" id="PF00206">
    <property type="entry name" value="Lyase_1"/>
    <property type="match status" value="1"/>
</dbReference>
<comment type="subunit">
    <text evidence="3">Homotetramer.</text>
</comment>
<dbReference type="InterPro" id="IPR005677">
    <property type="entry name" value="Fum_hydII"/>
</dbReference>
<dbReference type="KEGG" id="dfe:Dfer_2816"/>
<feature type="domain" description="Fumarate lyase N-terminal" evidence="4">
    <location>
        <begin position="11"/>
        <end position="344"/>
    </location>
</feature>
<dbReference type="InterPro" id="IPR008948">
    <property type="entry name" value="L-Aspartase-like"/>
</dbReference>
<dbReference type="CDD" id="cd01362">
    <property type="entry name" value="Fumarase_classII"/>
    <property type="match status" value="1"/>
</dbReference>
<feature type="active site" evidence="3">
    <location>
        <position position="320"/>
    </location>
</feature>
<dbReference type="STRING" id="471854.Dfer_2816"/>
<dbReference type="FunFam" id="1.10.40.30:FF:000002">
    <property type="entry name" value="Fumarate hydratase class II"/>
    <property type="match status" value="1"/>
</dbReference>
<feature type="binding site" evidence="3">
    <location>
        <begin position="326"/>
        <end position="328"/>
    </location>
    <ligand>
        <name>substrate</name>
    </ligand>
</feature>
<dbReference type="RefSeq" id="WP_015812281.1">
    <property type="nucleotide sequence ID" value="NC_013037.1"/>
</dbReference>
<dbReference type="HOGENOM" id="CLU_021594_4_1_10"/>
<comment type="similarity">
    <text evidence="1 3">Belongs to the class-II fumarase/aspartase family. Fumarase subfamily.</text>
</comment>
<dbReference type="GO" id="GO:0004333">
    <property type="term" value="F:fumarate hydratase activity"/>
    <property type="evidence" value="ECO:0007669"/>
    <property type="project" value="UniProtKB-UniRule"/>
</dbReference>
<comment type="pathway">
    <text evidence="3">Carbohydrate metabolism; tricarboxylic acid cycle; (S)-malate from fumarate: step 1/1.</text>
</comment>
<dbReference type="InterPro" id="IPR000362">
    <property type="entry name" value="Fumarate_lyase_fam"/>
</dbReference>
<dbReference type="GO" id="GO:0006108">
    <property type="term" value="P:malate metabolic process"/>
    <property type="evidence" value="ECO:0007669"/>
    <property type="project" value="TreeGrafter"/>
</dbReference>
<dbReference type="PROSITE" id="PS00163">
    <property type="entry name" value="FUMARATE_LYASES"/>
    <property type="match status" value="1"/>
</dbReference>
<feature type="binding site" description="in site B" evidence="3">
    <location>
        <begin position="131"/>
        <end position="134"/>
    </location>
    <ligand>
        <name>substrate</name>
    </ligand>
</feature>
<dbReference type="SUPFAM" id="SSF48557">
    <property type="entry name" value="L-aspartase-like"/>
    <property type="match status" value="1"/>
</dbReference>
<evidence type="ECO:0000256" key="3">
    <source>
        <dbReference type="HAMAP-Rule" id="MF_00743"/>
    </source>
</evidence>
<protein>
    <recommendedName>
        <fullName evidence="3">Fumarate hydratase class II</fullName>
        <shortName evidence="3">Fumarase C</shortName>
        <ecNumber evidence="3">4.2.1.2</ecNumber>
    </recommendedName>
    <alternativeName>
        <fullName evidence="3">Aerobic fumarase</fullName>
    </alternativeName>
    <alternativeName>
        <fullName evidence="3">Iron-independent fumarase</fullName>
    </alternativeName>
</protein>
<dbReference type="Gene3D" id="1.10.40.30">
    <property type="entry name" value="Fumarase/aspartase (C-terminal domain)"/>
    <property type="match status" value="1"/>
</dbReference>
<evidence type="ECO:0000313" key="7">
    <source>
        <dbReference type="Proteomes" id="UP000002011"/>
    </source>
</evidence>
<dbReference type="eggNOG" id="COG0114">
    <property type="taxonomic scope" value="Bacteria"/>
</dbReference>
<dbReference type="Proteomes" id="UP000002011">
    <property type="component" value="Chromosome"/>
</dbReference>
<dbReference type="EMBL" id="CP001619">
    <property type="protein sequence ID" value="ACT94031.1"/>
    <property type="molecule type" value="Genomic_DNA"/>
</dbReference>
<dbReference type="Gene3D" id="1.10.275.10">
    <property type="entry name" value="Fumarase/aspartase (N-terminal domain)"/>
    <property type="match status" value="1"/>
</dbReference>
<dbReference type="PRINTS" id="PR00149">
    <property type="entry name" value="FUMRATELYASE"/>
</dbReference>
<keyword evidence="7" id="KW-1185">Reference proteome</keyword>
<dbReference type="FunFam" id="1.20.200.10:FF:000001">
    <property type="entry name" value="Fumarate hydratase, mitochondrial"/>
    <property type="match status" value="1"/>
</dbReference>
<dbReference type="Pfam" id="PF10415">
    <property type="entry name" value="FumaraseC_C"/>
    <property type="match status" value="1"/>
</dbReference>
<dbReference type="InterPro" id="IPR018951">
    <property type="entry name" value="Fumarase_C_C"/>
</dbReference>
<dbReference type="NCBIfam" id="TIGR00979">
    <property type="entry name" value="fumC_II"/>
    <property type="match status" value="1"/>
</dbReference>